<dbReference type="OrthoDB" id="5907075at2759"/>
<comment type="caution">
    <text evidence="3">The sequence shown here is derived from an EMBL/GenBank/DDBJ whole genome shotgun (WGS) entry which is preliminary data.</text>
</comment>
<evidence type="ECO:0000256" key="1">
    <source>
        <dbReference type="SAM" id="MobiDB-lite"/>
    </source>
</evidence>
<feature type="transmembrane region" description="Helical" evidence="2">
    <location>
        <begin position="99"/>
        <end position="118"/>
    </location>
</feature>
<keyword evidence="4" id="KW-1185">Reference proteome</keyword>
<protein>
    <recommendedName>
        <fullName evidence="5">Transmembrane protein</fullName>
    </recommendedName>
</protein>
<evidence type="ECO:0000256" key="2">
    <source>
        <dbReference type="SAM" id="Phobius"/>
    </source>
</evidence>
<dbReference type="EMBL" id="JABEBT010000011">
    <property type="protein sequence ID" value="KAF7638588.1"/>
    <property type="molecule type" value="Genomic_DNA"/>
</dbReference>
<gene>
    <name evidence="3" type="ORF">Mgra_00001969</name>
</gene>
<feature type="region of interest" description="Disordered" evidence="1">
    <location>
        <begin position="525"/>
        <end position="552"/>
    </location>
</feature>
<name>A0A8S9ZZ87_9BILA</name>
<feature type="transmembrane region" description="Helical" evidence="2">
    <location>
        <begin position="217"/>
        <end position="237"/>
    </location>
</feature>
<keyword evidence="2" id="KW-0472">Membrane</keyword>
<accession>A0A8S9ZZ87</accession>
<feature type="compositionally biased region" description="Acidic residues" evidence="1">
    <location>
        <begin position="527"/>
        <end position="551"/>
    </location>
</feature>
<feature type="transmembrane region" description="Helical" evidence="2">
    <location>
        <begin position="377"/>
        <end position="399"/>
    </location>
</feature>
<feature type="transmembrane region" description="Helical" evidence="2">
    <location>
        <begin position="279"/>
        <end position="299"/>
    </location>
</feature>
<dbReference type="Proteomes" id="UP000605970">
    <property type="component" value="Unassembled WGS sequence"/>
</dbReference>
<evidence type="ECO:0008006" key="5">
    <source>
        <dbReference type="Google" id="ProtNLM"/>
    </source>
</evidence>
<keyword evidence="2" id="KW-0812">Transmembrane</keyword>
<feature type="transmembrane region" description="Helical" evidence="2">
    <location>
        <begin position="156"/>
        <end position="179"/>
    </location>
</feature>
<evidence type="ECO:0000313" key="4">
    <source>
        <dbReference type="Proteomes" id="UP000605970"/>
    </source>
</evidence>
<dbReference type="AlphaFoldDB" id="A0A8S9ZZ87"/>
<keyword evidence="2" id="KW-1133">Transmembrane helix</keyword>
<sequence>MRVEDNDEVNILSRLGILERETSSSNDISNKIIKNRHIINNKNKLNRISLNVSLNKISLSESSTDEESNFINKKSNSEIKEQKNIFNSQLNNSQSNPTFYEFFCFLNSAGFLGFALSLKEFNNNHQNFDGIHVIINFIFTLLGSYFATFPLFYFNYFFVLLILMLTFFALFLINIYFNINNYLNILLFNAIQSFLISSIERIILLIIFLWNSNFRRFIFIIFTFITFCILLSFSIQYQLLGGQSFLNISKEYMFDNNSNIFEEKFIENKNPLLFIFNPYTFILFIFTLPILFGFCSFFGQPLGGKQQQQTSINYFLKDYNNSSVSFFSYFLLFFVMTLHFTCFIIAKNSFNQNIHKHSQILFILIKFILPENEHLNLINLAILSFSSTFPLLLYVWYINYTKCSNLILSFCFIFSLAFAELIGHFTLFWTQNDSFKIGIFSTAFLLFLILIYKIQNEERQKQIIEYSYSINGKNNQQNCSRFKKKLKKKVKTSKGDYSLLKMSGKTANKIETKKHCQTICDVRSFDSEDDDEDEADVEMESVTGGDDELEKEECTRKNEFERLIM</sequence>
<feature type="transmembrane region" description="Helical" evidence="2">
    <location>
        <begin position="130"/>
        <end position="149"/>
    </location>
</feature>
<feature type="transmembrane region" description="Helical" evidence="2">
    <location>
        <begin position="435"/>
        <end position="452"/>
    </location>
</feature>
<feature type="transmembrane region" description="Helical" evidence="2">
    <location>
        <begin position="185"/>
        <end position="210"/>
    </location>
</feature>
<organism evidence="3 4">
    <name type="scientific">Meloidogyne graminicola</name>
    <dbReference type="NCBI Taxonomy" id="189291"/>
    <lineage>
        <taxon>Eukaryota</taxon>
        <taxon>Metazoa</taxon>
        <taxon>Ecdysozoa</taxon>
        <taxon>Nematoda</taxon>
        <taxon>Chromadorea</taxon>
        <taxon>Rhabditida</taxon>
        <taxon>Tylenchina</taxon>
        <taxon>Tylenchomorpha</taxon>
        <taxon>Tylenchoidea</taxon>
        <taxon>Meloidogynidae</taxon>
        <taxon>Meloidogyninae</taxon>
        <taxon>Meloidogyne</taxon>
    </lineage>
</organism>
<feature type="transmembrane region" description="Helical" evidence="2">
    <location>
        <begin position="406"/>
        <end position="429"/>
    </location>
</feature>
<proteinExistence type="predicted"/>
<feature type="transmembrane region" description="Helical" evidence="2">
    <location>
        <begin position="326"/>
        <end position="346"/>
    </location>
</feature>
<evidence type="ECO:0000313" key="3">
    <source>
        <dbReference type="EMBL" id="KAF7638588.1"/>
    </source>
</evidence>
<reference evidence="3" key="1">
    <citation type="journal article" date="2020" name="Ecol. Evol.">
        <title>Genome structure and content of the rice root-knot nematode (Meloidogyne graminicola).</title>
        <authorList>
            <person name="Phan N.T."/>
            <person name="Danchin E.G.J."/>
            <person name="Klopp C."/>
            <person name="Perfus-Barbeoch L."/>
            <person name="Kozlowski D.K."/>
            <person name="Koutsovoulos G.D."/>
            <person name="Lopez-Roques C."/>
            <person name="Bouchez O."/>
            <person name="Zahm M."/>
            <person name="Besnard G."/>
            <person name="Bellafiore S."/>
        </authorList>
    </citation>
    <scope>NUCLEOTIDE SEQUENCE</scope>
    <source>
        <strain evidence="3">VN-18</strain>
    </source>
</reference>